<dbReference type="AlphaFoldDB" id="A0A3F3J6I5"/>
<reference evidence="1" key="1">
    <citation type="submission" date="2016-09" db="EMBL/GenBank/DDBJ databases">
        <title>Whole genome sequencing of Salmonella enterica.</title>
        <authorList>
            <person name="Bell R."/>
        </authorList>
    </citation>
    <scope>NUCLEOTIDE SEQUENCE [LARGE SCALE GENOMIC DNA]</scope>
    <source>
        <strain evidence="1">CFSAN044929</strain>
    </source>
</reference>
<dbReference type="Proteomes" id="UP000866740">
    <property type="component" value="Unassembled WGS sequence"/>
</dbReference>
<evidence type="ECO:0008006" key="2">
    <source>
        <dbReference type="Google" id="ProtNLM"/>
    </source>
</evidence>
<evidence type="ECO:0000313" key="1">
    <source>
        <dbReference type="EMBL" id="OHJ49892.1"/>
    </source>
</evidence>
<accession>A0A3F3J6I5</accession>
<gene>
    <name evidence="1" type="ORF">A7S51_18925</name>
</gene>
<comment type="caution">
    <text evidence="1">The sequence shown here is derived from an EMBL/GenBank/DDBJ whole genome shotgun (WGS) entry which is preliminary data.</text>
</comment>
<dbReference type="EMBL" id="MLTE01000014">
    <property type="protein sequence ID" value="OHJ49892.1"/>
    <property type="molecule type" value="Genomic_DNA"/>
</dbReference>
<name>A0A3F3J6I5_SALER</name>
<sequence>MVRKRGAIEPVLNEMRIKLLELQEQESQGVLMIDKLSEHGVKSLINRN</sequence>
<organism evidence="1">
    <name type="scientific">Salmonella enterica</name>
    <name type="common">Salmonella choleraesuis</name>
    <dbReference type="NCBI Taxonomy" id="28901"/>
    <lineage>
        <taxon>Bacteria</taxon>
        <taxon>Pseudomonadati</taxon>
        <taxon>Pseudomonadota</taxon>
        <taxon>Gammaproteobacteria</taxon>
        <taxon>Enterobacterales</taxon>
        <taxon>Enterobacteriaceae</taxon>
        <taxon>Salmonella</taxon>
    </lineage>
</organism>
<dbReference type="RefSeq" id="WP_070802356.1">
    <property type="nucleotide sequence ID" value="NZ_MLTE01000014.1"/>
</dbReference>
<protein>
    <recommendedName>
        <fullName evidence="2">Transposase</fullName>
    </recommendedName>
</protein>
<proteinExistence type="predicted"/>